<comment type="caution">
    <text evidence="9">The sequence shown here is derived from an EMBL/GenBank/DDBJ whole genome shotgun (WGS) entry which is preliminary data.</text>
</comment>
<comment type="similarity">
    <text evidence="1 5">Belongs to the peptidase S8 family.</text>
</comment>
<evidence type="ECO:0000313" key="9">
    <source>
        <dbReference type="EMBL" id="MCX3061769.1"/>
    </source>
</evidence>
<feature type="compositionally biased region" description="Low complexity" evidence="6">
    <location>
        <begin position="324"/>
        <end position="339"/>
    </location>
</feature>
<evidence type="ECO:0000256" key="4">
    <source>
        <dbReference type="ARBA" id="ARBA00022825"/>
    </source>
</evidence>
<feature type="region of interest" description="Disordered" evidence="6">
    <location>
        <begin position="277"/>
        <end position="339"/>
    </location>
</feature>
<dbReference type="Pfam" id="PF00082">
    <property type="entry name" value="Peptidase_S8"/>
    <property type="match status" value="1"/>
</dbReference>
<evidence type="ECO:0000313" key="10">
    <source>
        <dbReference type="Proteomes" id="UP001163064"/>
    </source>
</evidence>
<reference evidence="9" key="1">
    <citation type="submission" date="2022-10" db="EMBL/GenBank/DDBJ databases">
        <title>Streptomyces beihaiensis sp. nov., a chitin degrading actinobacterium, isolated from shrimp pond soil.</title>
        <authorList>
            <person name="Xie J."/>
            <person name="Shen N."/>
        </authorList>
    </citation>
    <scope>NUCLEOTIDE SEQUENCE</scope>
    <source>
        <strain evidence="9">GXMU-J5</strain>
    </source>
</reference>
<evidence type="ECO:0000256" key="3">
    <source>
        <dbReference type="ARBA" id="ARBA00022801"/>
    </source>
</evidence>
<keyword evidence="10" id="KW-1185">Reference proteome</keyword>
<dbReference type="SUPFAM" id="SSF52743">
    <property type="entry name" value="Subtilisin-like"/>
    <property type="match status" value="1"/>
</dbReference>
<feature type="compositionally biased region" description="Polar residues" evidence="6">
    <location>
        <begin position="306"/>
        <end position="323"/>
    </location>
</feature>
<organism evidence="9 10">
    <name type="scientific">Streptomyces beihaiensis</name>
    <dbReference type="NCBI Taxonomy" id="2984495"/>
    <lineage>
        <taxon>Bacteria</taxon>
        <taxon>Bacillati</taxon>
        <taxon>Actinomycetota</taxon>
        <taxon>Actinomycetes</taxon>
        <taxon>Kitasatosporales</taxon>
        <taxon>Streptomycetaceae</taxon>
        <taxon>Streptomyces</taxon>
    </lineage>
</organism>
<dbReference type="PROSITE" id="PS51892">
    <property type="entry name" value="SUBTILASE"/>
    <property type="match status" value="1"/>
</dbReference>
<accession>A0ABT3TXN1</accession>
<dbReference type="Proteomes" id="UP001163064">
    <property type="component" value="Unassembled WGS sequence"/>
</dbReference>
<feature type="transmembrane region" description="Helical" evidence="7">
    <location>
        <begin position="341"/>
        <end position="362"/>
    </location>
</feature>
<dbReference type="RefSeq" id="WP_266601389.1">
    <property type="nucleotide sequence ID" value="NZ_JAPHNL010000240.1"/>
</dbReference>
<keyword evidence="3 5" id="KW-0378">Hydrolase</keyword>
<dbReference type="InterPro" id="IPR050131">
    <property type="entry name" value="Peptidase_S8_subtilisin-like"/>
</dbReference>
<dbReference type="PANTHER" id="PTHR43806:SF11">
    <property type="entry name" value="CEREVISIN-RELATED"/>
    <property type="match status" value="1"/>
</dbReference>
<feature type="active site" description="Charge relay system" evidence="5">
    <location>
        <position position="55"/>
    </location>
</feature>
<feature type="active site" description="Charge relay system" evidence="5">
    <location>
        <position position="218"/>
    </location>
</feature>
<feature type="domain" description="Peptidase S8/S53" evidence="8">
    <location>
        <begin position="12"/>
        <end position="267"/>
    </location>
</feature>
<sequence length="367" mass="37779">MDANAIWKVSTGKGVKVAVVDTGVNSSTSSLKGQVLPNPGSGDIAYHATKDYNGHGTSMAEIIAGTGNGGGIKGLAPGAKIVPYRIVLKQLTDKQEKKRTATPAAAVRAAADSDAQIINMSFGQKMIDPDMQAAIKYASSKGKLMFAGVGNDAGTNNFIDYPAAYDGVVGVSAADESGKVSKFSEHGAYVDLAAPGQNMPIWCDASFKSYCDKGEGTSVSTAIASASAALVWSAHPGWTANQVLRVLLDTASRSWPKSQPSNYLGYGLIRPARNLLHGEGKPGAADVDPISNEKTPEPGSRPATDPPTSASGSSQPTQKASDVSTEAAGSESRSSSGSNKLWPALVAVAALVVLGGGGWAVWRARRT</sequence>
<evidence type="ECO:0000256" key="5">
    <source>
        <dbReference type="PROSITE-ProRule" id="PRU01240"/>
    </source>
</evidence>
<keyword evidence="7" id="KW-1133">Transmembrane helix</keyword>
<evidence type="ECO:0000256" key="7">
    <source>
        <dbReference type="SAM" id="Phobius"/>
    </source>
</evidence>
<dbReference type="CDD" id="cd00306">
    <property type="entry name" value="Peptidases_S8_S53"/>
    <property type="match status" value="1"/>
</dbReference>
<dbReference type="PANTHER" id="PTHR43806">
    <property type="entry name" value="PEPTIDASE S8"/>
    <property type="match status" value="1"/>
</dbReference>
<keyword evidence="7" id="KW-0472">Membrane</keyword>
<name>A0ABT3TXN1_9ACTN</name>
<dbReference type="InterPro" id="IPR036852">
    <property type="entry name" value="Peptidase_S8/S53_dom_sf"/>
</dbReference>
<feature type="active site" description="Charge relay system" evidence="5">
    <location>
        <position position="21"/>
    </location>
</feature>
<dbReference type="Gene3D" id="3.40.50.200">
    <property type="entry name" value="Peptidase S8/S53 domain"/>
    <property type="match status" value="1"/>
</dbReference>
<dbReference type="PRINTS" id="PR00723">
    <property type="entry name" value="SUBTILISIN"/>
</dbReference>
<dbReference type="InterPro" id="IPR000209">
    <property type="entry name" value="Peptidase_S8/S53_dom"/>
</dbReference>
<evidence type="ECO:0000256" key="1">
    <source>
        <dbReference type="ARBA" id="ARBA00011073"/>
    </source>
</evidence>
<dbReference type="EMBL" id="JAPHNL010000240">
    <property type="protein sequence ID" value="MCX3061769.1"/>
    <property type="molecule type" value="Genomic_DNA"/>
</dbReference>
<keyword evidence="4 5" id="KW-0720">Serine protease</keyword>
<keyword evidence="2 5" id="KW-0645">Protease</keyword>
<proteinExistence type="inferred from homology"/>
<evidence type="ECO:0000256" key="6">
    <source>
        <dbReference type="SAM" id="MobiDB-lite"/>
    </source>
</evidence>
<evidence type="ECO:0000259" key="8">
    <source>
        <dbReference type="Pfam" id="PF00082"/>
    </source>
</evidence>
<dbReference type="InterPro" id="IPR015500">
    <property type="entry name" value="Peptidase_S8_subtilisin-rel"/>
</dbReference>
<evidence type="ECO:0000256" key="2">
    <source>
        <dbReference type="ARBA" id="ARBA00022670"/>
    </source>
</evidence>
<gene>
    <name evidence="9" type="ORF">OFY01_18785</name>
</gene>
<keyword evidence="7" id="KW-0812">Transmembrane</keyword>
<protein>
    <submittedName>
        <fullName evidence="9">S8 family serine peptidase</fullName>
    </submittedName>
</protein>